<evidence type="ECO:0000313" key="4">
    <source>
        <dbReference type="Proteomes" id="UP000515861"/>
    </source>
</evidence>
<keyword evidence="2" id="KW-0812">Transmembrane</keyword>
<dbReference type="AlphaFoldDB" id="A0A7G9L1M3"/>
<evidence type="ECO:0000256" key="2">
    <source>
        <dbReference type="SAM" id="Phobius"/>
    </source>
</evidence>
<dbReference type="KEGG" id="ssau:H8M03_11015"/>
<feature type="region of interest" description="Disordered" evidence="1">
    <location>
        <begin position="138"/>
        <end position="191"/>
    </location>
</feature>
<dbReference type="Proteomes" id="UP000515861">
    <property type="component" value="Chromosome"/>
</dbReference>
<sequence>MSVRSFHSVFMATAVAGAALGCYLVSLRVASERAALEQVEYQIVHAQRDIRLLQTEIGTRARLAQLERWNVRVLALSAPSPEQILGDKFQLARLVRPEHRSIDAPVVLASAPAPQPQQPLAEEAAPAPAAQLLHTASLKLEPRKDMTAKAAPAPAPKKAEPVAPKPVATATSRKPEPVATKKPAPAKADVAAVTKPAPAKAKVAATAPVKPVVPAKKAGDKPVKAAAGEVTRKTQTASVDPLAPLPGGKASAKGSPTKK</sequence>
<proteinExistence type="predicted"/>
<feature type="region of interest" description="Disordered" evidence="1">
    <location>
        <begin position="214"/>
        <end position="259"/>
    </location>
</feature>
<reference evidence="3 4" key="1">
    <citation type="submission" date="2020-08" db="EMBL/GenBank/DDBJ databases">
        <title>Sphingomonas sp. sand1-3 16S ribosomal RNA gene Genome sequencing and assembly.</title>
        <authorList>
            <person name="Kang M."/>
        </authorList>
    </citation>
    <scope>NUCLEOTIDE SEQUENCE [LARGE SCALE GENOMIC DNA]</scope>
    <source>
        <strain evidence="4">sand1-3</strain>
    </source>
</reference>
<feature type="transmembrane region" description="Helical" evidence="2">
    <location>
        <begin position="6"/>
        <end position="25"/>
    </location>
</feature>
<keyword evidence="2" id="KW-1133">Transmembrane helix</keyword>
<dbReference type="PROSITE" id="PS51257">
    <property type="entry name" value="PROKAR_LIPOPROTEIN"/>
    <property type="match status" value="1"/>
</dbReference>
<evidence type="ECO:0000256" key="1">
    <source>
        <dbReference type="SAM" id="MobiDB-lite"/>
    </source>
</evidence>
<keyword evidence="2" id="KW-0472">Membrane</keyword>
<gene>
    <name evidence="3" type="ORF">H8M03_11015</name>
</gene>
<name>A0A7G9L1M3_9SPHN</name>
<feature type="compositionally biased region" description="Low complexity" evidence="1">
    <location>
        <begin position="161"/>
        <end position="191"/>
    </location>
</feature>
<dbReference type="EMBL" id="CP060697">
    <property type="protein sequence ID" value="QNM82522.1"/>
    <property type="molecule type" value="Genomic_DNA"/>
</dbReference>
<organism evidence="3 4">
    <name type="scientific">Sphingomonas sabuli</name>
    <dbReference type="NCBI Taxonomy" id="2764186"/>
    <lineage>
        <taxon>Bacteria</taxon>
        <taxon>Pseudomonadati</taxon>
        <taxon>Pseudomonadota</taxon>
        <taxon>Alphaproteobacteria</taxon>
        <taxon>Sphingomonadales</taxon>
        <taxon>Sphingomonadaceae</taxon>
        <taxon>Sphingomonas</taxon>
    </lineage>
</organism>
<dbReference type="RefSeq" id="WP_187479477.1">
    <property type="nucleotide sequence ID" value="NZ_CP060697.1"/>
</dbReference>
<keyword evidence="4" id="KW-1185">Reference proteome</keyword>
<protein>
    <submittedName>
        <fullName evidence="3">Uncharacterized protein</fullName>
    </submittedName>
</protein>
<accession>A0A7G9L1M3</accession>
<evidence type="ECO:0000313" key="3">
    <source>
        <dbReference type="EMBL" id="QNM82522.1"/>
    </source>
</evidence>